<proteinExistence type="predicted"/>
<gene>
    <name evidence="1" type="ORF">FBR43_07085</name>
</gene>
<dbReference type="EMBL" id="SWKR01000002">
    <property type="protein sequence ID" value="TKD50552.1"/>
    <property type="molecule type" value="Genomic_DNA"/>
</dbReference>
<dbReference type="RefSeq" id="WP_136942495.1">
    <property type="nucleotide sequence ID" value="NZ_SWKR01000002.1"/>
</dbReference>
<name>A0A4U1L1U1_9SPHN</name>
<evidence type="ECO:0000313" key="1">
    <source>
        <dbReference type="EMBL" id="TKD50552.1"/>
    </source>
</evidence>
<reference evidence="1 2" key="1">
    <citation type="submission" date="2019-04" db="EMBL/GenBank/DDBJ databases">
        <authorList>
            <person name="Yang Y."/>
            <person name="Wei D."/>
        </authorList>
    </citation>
    <scope>NUCLEOTIDE SEQUENCE [LARGE SCALE GENOMIC DNA]</scope>
    <source>
        <strain evidence="1 2">L-1-4w-11</strain>
    </source>
</reference>
<evidence type="ECO:0000313" key="2">
    <source>
        <dbReference type="Proteomes" id="UP000309138"/>
    </source>
</evidence>
<protein>
    <submittedName>
        <fullName evidence="1">Uncharacterized protein</fullName>
    </submittedName>
</protein>
<dbReference type="OrthoDB" id="3292504at2"/>
<dbReference type="AlphaFoldDB" id="A0A4U1L1U1"/>
<dbReference type="Gene3D" id="3.90.320.10">
    <property type="match status" value="1"/>
</dbReference>
<comment type="caution">
    <text evidence="1">The sequence shown here is derived from an EMBL/GenBank/DDBJ whole genome shotgun (WGS) entry which is preliminary data.</text>
</comment>
<keyword evidence="2" id="KW-1185">Reference proteome</keyword>
<dbReference type="Proteomes" id="UP000309138">
    <property type="component" value="Unassembled WGS sequence"/>
</dbReference>
<organism evidence="1 2">
    <name type="scientific">Sphingomonas baiyangensis</name>
    <dbReference type="NCBI Taxonomy" id="2572576"/>
    <lineage>
        <taxon>Bacteria</taxon>
        <taxon>Pseudomonadati</taxon>
        <taxon>Pseudomonadota</taxon>
        <taxon>Alphaproteobacteria</taxon>
        <taxon>Sphingomonadales</taxon>
        <taxon>Sphingomonadaceae</taxon>
        <taxon>Sphingomonas</taxon>
    </lineage>
</organism>
<accession>A0A4U1L1U1</accession>
<dbReference type="InterPro" id="IPR011604">
    <property type="entry name" value="PDDEXK-like_dom_sf"/>
</dbReference>
<sequence>MPTRIEAPGFYDLPAAEYHADPCKRPSVSSGIISTIVDRTLADAKWKHPRLNPELEEEDRTQFDLGSVAHELLLGRGSGIVVIDADDWRTKAAKEGREAAIAAGRQPCLTKVYEQAEAMAAAARQQLADDADNADAFTNGVPEQVAIWMEETSAGAIYCRSMMDWRMNARPAIYDYKTFAPGPDPDGFVKYLFREARDVQDPFYSRGLAKLIECDWRDVEFRYVVQDPKPPYTLAVIQLDEQAREFAHERTMWAIERWASAGRAGRFEGYRPRTHYVAPPSYEMVAWAAKRQADEFADALDQRAA</sequence>